<dbReference type="EMBL" id="CAJOBI010167195">
    <property type="protein sequence ID" value="CAF4874600.1"/>
    <property type="molecule type" value="Genomic_DNA"/>
</dbReference>
<feature type="non-terminal residue" evidence="1">
    <location>
        <position position="63"/>
    </location>
</feature>
<proteinExistence type="predicted"/>
<protein>
    <recommendedName>
        <fullName evidence="3">TNFR-Cys domain-containing protein</fullName>
    </recommendedName>
</protein>
<dbReference type="Proteomes" id="UP000676336">
    <property type="component" value="Unassembled WGS sequence"/>
</dbReference>
<evidence type="ECO:0000313" key="1">
    <source>
        <dbReference type="EMBL" id="CAF4874600.1"/>
    </source>
</evidence>
<evidence type="ECO:0000313" key="2">
    <source>
        <dbReference type="Proteomes" id="UP000676336"/>
    </source>
</evidence>
<dbReference type="AlphaFoldDB" id="A0A8S3C9H4"/>
<comment type="caution">
    <text evidence="1">The sequence shown here is derived from an EMBL/GenBank/DDBJ whole genome shotgun (WGS) entry which is preliminary data.</text>
</comment>
<accession>A0A8S3C9H4</accession>
<sequence>MCPRTDAVPEQCPLGTYNNISRQTCCRVCEPGKFALLKGMFQCDDCPSGYRCRARAKLPCEDE</sequence>
<organism evidence="1 2">
    <name type="scientific">Rotaria magnacalcarata</name>
    <dbReference type="NCBI Taxonomy" id="392030"/>
    <lineage>
        <taxon>Eukaryota</taxon>
        <taxon>Metazoa</taxon>
        <taxon>Spiralia</taxon>
        <taxon>Gnathifera</taxon>
        <taxon>Rotifera</taxon>
        <taxon>Eurotatoria</taxon>
        <taxon>Bdelloidea</taxon>
        <taxon>Philodinida</taxon>
        <taxon>Philodinidae</taxon>
        <taxon>Rotaria</taxon>
    </lineage>
</organism>
<name>A0A8S3C9H4_9BILA</name>
<dbReference type="Gene3D" id="2.10.50.10">
    <property type="entry name" value="Tumor Necrosis Factor Receptor, subunit A, domain 2"/>
    <property type="match status" value="1"/>
</dbReference>
<evidence type="ECO:0008006" key="3">
    <source>
        <dbReference type="Google" id="ProtNLM"/>
    </source>
</evidence>
<gene>
    <name evidence="1" type="ORF">SMN809_LOCUS50518</name>
</gene>
<reference evidence="1" key="1">
    <citation type="submission" date="2021-02" db="EMBL/GenBank/DDBJ databases">
        <authorList>
            <person name="Nowell W R."/>
        </authorList>
    </citation>
    <scope>NUCLEOTIDE SEQUENCE</scope>
</reference>